<dbReference type="PANTHER" id="PTHR11606:SF24">
    <property type="entry name" value="NAD-SPECIFIC GLUTAMATE DEHYDROGENASE"/>
    <property type="match status" value="1"/>
</dbReference>
<evidence type="ECO:0000256" key="3">
    <source>
        <dbReference type="ARBA" id="ARBA00023027"/>
    </source>
</evidence>
<dbReference type="SMART" id="SM00839">
    <property type="entry name" value="ELFV_dehydrog"/>
    <property type="match status" value="1"/>
</dbReference>
<dbReference type="InterPro" id="IPR056365">
    <property type="entry name" value="NAD-GDH_2nd"/>
</dbReference>
<dbReference type="Proteomes" id="UP001050691">
    <property type="component" value="Unassembled WGS sequence"/>
</dbReference>
<dbReference type="SUPFAM" id="SSF53223">
    <property type="entry name" value="Aminoacid dehydrogenase-like, N-terminal domain"/>
    <property type="match status" value="1"/>
</dbReference>
<keyword evidence="8" id="KW-1185">Reference proteome</keyword>
<accession>A0AAV5ANT3</accession>
<dbReference type="GO" id="GO:0006538">
    <property type="term" value="P:L-glutamate catabolic process"/>
    <property type="evidence" value="ECO:0007669"/>
    <property type="project" value="UniProtKB-UniRule"/>
</dbReference>
<feature type="compositionally biased region" description="Polar residues" evidence="5">
    <location>
        <begin position="20"/>
        <end position="29"/>
    </location>
</feature>
<evidence type="ECO:0000256" key="5">
    <source>
        <dbReference type="SAM" id="MobiDB-lite"/>
    </source>
</evidence>
<evidence type="ECO:0000313" key="8">
    <source>
        <dbReference type="Proteomes" id="UP001050691"/>
    </source>
</evidence>
<keyword evidence="2 4" id="KW-0560">Oxidoreductase</keyword>
<keyword evidence="3 4" id="KW-0520">NAD</keyword>
<reference evidence="7" key="1">
    <citation type="submission" date="2021-10" db="EMBL/GenBank/DDBJ databases">
        <title>De novo Genome Assembly of Clathrus columnatus (Basidiomycota, Fungi) Using Illumina and Nanopore Sequence Data.</title>
        <authorList>
            <person name="Ogiso-Tanaka E."/>
            <person name="Itagaki H."/>
            <person name="Hosoya T."/>
            <person name="Hosaka K."/>
        </authorList>
    </citation>
    <scope>NUCLEOTIDE SEQUENCE</scope>
    <source>
        <strain evidence="7">MO-923</strain>
    </source>
</reference>
<evidence type="ECO:0000256" key="2">
    <source>
        <dbReference type="ARBA" id="ARBA00023002"/>
    </source>
</evidence>
<comment type="similarity">
    <text evidence="1 4">Belongs to the Glu/Leu/Phe/Val dehydrogenases family.</text>
</comment>
<dbReference type="Pfam" id="PF00208">
    <property type="entry name" value="ELFV_dehydrog"/>
    <property type="match status" value="1"/>
</dbReference>
<name>A0AAV5ANT3_9AGAM</name>
<dbReference type="GO" id="GO:0004352">
    <property type="term" value="F:glutamate dehydrogenase (NAD+) activity"/>
    <property type="evidence" value="ECO:0007669"/>
    <property type="project" value="UniProtKB-UniRule"/>
</dbReference>
<dbReference type="InterPro" id="IPR016210">
    <property type="entry name" value="NAD-GDH_euk"/>
</dbReference>
<protein>
    <recommendedName>
        <fullName evidence="4">NAD-specific glutamate dehydrogenase</fullName>
        <ecNumber evidence="4">1.4.1.2</ecNumber>
    </recommendedName>
</protein>
<dbReference type="EMBL" id="BPWL01000011">
    <property type="protein sequence ID" value="GJJ15432.1"/>
    <property type="molecule type" value="Genomic_DNA"/>
</dbReference>
<gene>
    <name evidence="7" type="ORF">Clacol_009709</name>
</gene>
<proteinExistence type="inferred from homology"/>
<dbReference type="Pfam" id="PF23152">
    <property type="entry name" value="GDH_2nd"/>
    <property type="match status" value="1"/>
</dbReference>
<dbReference type="PANTHER" id="PTHR11606">
    <property type="entry name" value="GLUTAMATE DEHYDROGENASE"/>
    <property type="match status" value="1"/>
</dbReference>
<dbReference type="SUPFAM" id="SSF51735">
    <property type="entry name" value="NAD(P)-binding Rossmann-fold domains"/>
    <property type="match status" value="1"/>
</dbReference>
<dbReference type="AlphaFoldDB" id="A0AAV5ANT3"/>
<dbReference type="PIRSF" id="PIRSF000184">
    <property type="entry name" value="GDH_NAD"/>
    <property type="match status" value="1"/>
</dbReference>
<dbReference type="InterPro" id="IPR046346">
    <property type="entry name" value="Aminoacid_DH-like_N_sf"/>
</dbReference>
<feature type="domain" description="Glutamate/phenylalanine/leucine/valine/L-tryptophan dehydrogenase C-terminal" evidence="6">
    <location>
        <begin position="734"/>
        <end position="997"/>
    </location>
</feature>
<feature type="region of interest" description="Disordered" evidence="5">
    <location>
        <begin position="1"/>
        <end position="42"/>
    </location>
</feature>
<dbReference type="EC" id="1.4.1.2" evidence="4"/>
<dbReference type="GO" id="GO:0005739">
    <property type="term" value="C:mitochondrion"/>
    <property type="evidence" value="ECO:0007669"/>
    <property type="project" value="UniProtKB-UniRule"/>
</dbReference>
<comment type="function">
    <text evidence="4">NAD(+)-dependent glutamate dehydrogenase which degrades glutamate to ammonia and alpha-ketoglutarate.</text>
</comment>
<dbReference type="Pfam" id="PF23147">
    <property type="entry name" value="GDH2_N"/>
    <property type="match status" value="1"/>
</dbReference>
<dbReference type="Gene3D" id="3.40.50.720">
    <property type="entry name" value="NAD(P)-binding Rossmann-like Domain"/>
    <property type="match status" value="1"/>
</dbReference>
<evidence type="ECO:0000256" key="4">
    <source>
        <dbReference type="PIRNR" id="PIRNR000184"/>
    </source>
</evidence>
<organism evidence="7 8">
    <name type="scientific">Clathrus columnatus</name>
    <dbReference type="NCBI Taxonomy" id="1419009"/>
    <lineage>
        <taxon>Eukaryota</taxon>
        <taxon>Fungi</taxon>
        <taxon>Dikarya</taxon>
        <taxon>Basidiomycota</taxon>
        <taxon>Agaricomycotina</taxon>
        <taxon>Agaricomycetes</taxon>
        <taxon>Phallomycetidae</taxon>
        <taxon>Phallales</taxon>
        <taxon>Clathraceae</taxon>
        <taxon>Clathrus</taxon>
    </lineage>
</organism>
<dbReference type="InterPro" id="IPR006096">
    <property type="entry name" value="Glu/Leu/Phe/Val/Trp_DH_C"/>
</dbReference>
<dbReference type="InterPro" id="IPR055480">
    <property type="entry name" value="NAD-GDH_N"/>
</dbReference>
<sequence length="1096" mass="122244">MSHPNNLYPSLDGLKLPQGQALTPSTTGAHTPALLDTPGSEKSLGTAAAGIHRVKNQPGYITPTFKGKNAQKARVFELISAKGFIPQELVKNEVSWFYEHLGIDDTYFENESVEVITDHVLALFGAKVLAYTKHDPEQFTLELERITKPGDDTGRQEGAFFIHTSPPGVSSTQGPGATCERRIDSLFLDQSTPESAFRLETYRSVGAVSAKSSQQLRCYFVSRCSFVSPPEGAGKEWYLAEDGETDIRKVSDKSFLEKASENTLDIYQRVLRTAETRYGPVIEMYEVESSRERRVIIGYKMGTTSHFFSALSDLYHYYHLYSVRKYVEQFSNGITIISLYLNPLPADSPSHALRLSFLNGLNQNSHAIDIPPIEVSIHQVIKEISLLYCLPGNPFFRTGLEDQGLGHAVQEATYAYSVCIFAQHFCNRLGQAYTDLRNVLDETNPDHAEVLNGIKKRFREETYTRELIEEIVKGYPEMIRLLYVNFAMAHYPSDESSTLMPTLSYQRLQSTQPLTDDELLARIRKTVNNKQHVSVLESFLVFNRHVLKTNFYQPTKVALSFRLDPGFLPEMEYPRKPFGVLFVIGRCFCQFGSGSEFRGFHIRFKDVARGGIRIVMSKGKEFDENYNLAFTQSLKNKDIPEGGSKGTILPSLGASPRLCFEKYVDAIIDLLIPGHSPGIKNPIVDLYGKSEILFFGPDEGTADLMDWAALHARDRGATWWKSFTTGKSAAKLGGVPHDVYGMTSLGVRQYVLGIIKHMGVREKDLTKVQTGGPDGDLGSNEILLSSDKTIAIIDGSGVLADPAGINREELVRLAKLRIPVGNFDVKKLSKDGYLVKVEDQDVKLPSGEVVADGTDFRNSAHLRFKADLFVPCGGRPESVNLSNVAALVDHDGKPHFKYVVEGANLFFSQQARLALEKRKIVLYKDSSANKGGVTCSSLDVLAGLSLDDKEFFELMTFPSGTPTEFYASYVKDIQAILAANASAEFSCIHKEHMRLRGAKPRTVISDELSVKITTLQDDLENSDLFGDISCRKSVLSRAIPPTLLKKIGLETIMKRLPEQYQRALFSSWVASHYIYKYGVQASNVDFYHFLRDLSIA</sequence>
<comment type="catalytic activity">
    <reaction evidence="4">
        <text>L-glutamate + NAD(+) + H2O = 2-oxoglutarate + NH4(+) + NADH + H(+)</text>
        <dbReference type="Rhea" id="RHEA:15133"/>
        <dbReference type="ChEBI" id="CHEBI:15377"/>
        <dbReference type="ChEBI" id="CHEBI:15378"/>
        <dbReference type="ChEBI" id="CHEBI:16810"/>
        <dbReference type="ChEBI" id="CHEBI:28938"/>
        <dbReference type="ChEBI" id="CHEBI:29985"/>
        <dbReference type="ChEBI" id="CHEBI:57540"/>
        <dbReference type="ChEBI" id="CHEBI:57945"/>
        <dbReference type="EC" id="1.4.1.2"/>
    </reaction>
</comment>
<dbReference type="InterPro" id="IPR036291">
    <property type="entry name" value="NAD(P)-bd_dom_sf"/>
</dbReference>
<evidence type="ECO:0000313" key="7">
    <source>
        <dbReference type="EMBL" id="GJJ15432.1"/>
    </source>
</evidence>
<evidence type="ECO:0000259" key="6">
    <source>
        <dbReference type="SMART" id="SM00839"/>
    </source>
</evidence>
<evidence type="ECO:0000256" key="1">
    <source>
        <dbReference type="ARBA" id="ARBA00006382"/>
    </source>
</evidence>
<comment type="caution">
    <text evidence="7">The sequence shown here is derived from an EMBL/GenBank/DDBJ whole genome shotgun (WGS) entry which is preliminary data.</text>
</comment>